<reference evidence="1" key="1">
    <citation type="submission" date="2023-06" db="EMBL/GenBank/DDBJ databases">
        <title>Genome-scale phylogeny and comparative genomics of the fungal order Sordariales.</title>
        <authorList>
            <consortium name="Lawrence Berkeley National Laboratory"/>
            <person name="Hensen N."/>
            <person name="Bonometti L."/>
            <person name="Westerberg I."/>
            <person name="Brannstrom I.O."/>
            <person name="Guillou S."/>
            <person name="Cros-Aarteil S."/>
            <person name="Calhoun S."/>
            <person name="Haridas S."/>
            <person name="Kuo A."/>
            <person name="Mondo S."/>
            <person name="Pangilinan J."/>
            <person name="Riley R."/>
            <person name="LaButti K."/>
            <person name="Andreopoulos B."/>
            <person name="Lipzen A."/>
            <person name="Chen C."/>
            <person name="Yanf M."/>
            <person name="Daum C."/>
            <person name="Ng V."/>
            <person name="Clum A."/>
            <person name="Steindorff A."/>
            <person name="Ohm R."/>
            <person name="Martin F."/>
            <person name="Silar P."/>
            <person name="Natvig D."/>
            <person name="Lalanne C."/>
            <person name="Gautier V."/>
            <person name="Ament-velasquez S.L."/>
            <person name="Kruys A."/>
            <person name="Hutchinson M.I."/>
            <person name="Powell A.J."/>
            <person name="Barry K."/>
            <person name="Miller A.N."/>
            <person name="Grigoriev I.V."/>
            <person name="Debuchy R."/>
            <person name="Gladieux P."/>
            <person name="Thoren M.H."/>
            <person name="Johannesson H."/>
        </authorList>
    </citation>
    <scope>NUCLEOTIDE SEQUENCE</scope>
    <source>
        <strain evidence="1">SMH3391-2</strain>
    </source>
</reference>
<gene>
    <name evidence="1" type="ORF">B0T17DRAFT_513344</name>
</gene>
<evidence type="ECO:0000313" key="1">
    <source>
        <dbReference type="EMBL" id="KAK0634431.1"/>
    </source>
</evidence>
<keyword evidence="2" id="KW-1185">Reference proteome</keyword>
<dbReference type="Proteomes" id="UP001174934">
    <property type="component" value="Unassembled WGS sequence"/>
</dbReference>
<sequence>MAACFVLPCESLHHPKVVCCCSNMYPYAVHFSVTCVCVRAVLQNGNPGILMWLAETPRDERGRCWREQACRAGTRSAGLEKREWRHESSLAGGLSWIGSCNSWKLLEMTGYARLVPDVLRVCHACARRR</sequence>
<dbReference type="AlphaFoldDB" id="A0AA40CD55"/>
<protein>
    <submittedName>
        <fullName evidence="1">Uncharacterized protein</fullName>
    </submittedName>
</protein>
<comment type="caution">
    <text evidence="1">The sequence shown here is derived from an EMBL/GenBank/DDBJ whole genome shotgun (WGS) entry which is preliminary data.</text>
</comment>
<organism evidence="1 2">
    <name type="scientific">Bombardia bombarda</name>
    <dbReference type="NCBI Taxonomy" id="252184"/>
    <lineage>
        <taxon>Eukaryota</taxon>
        <taxon>Fungi</taxon>
        <taxon>Dikarya</taxon>
        <taxon>Ascomycota</taxon>
        <taxon>Pezizomycotina</taxon>
        <taxon>Sordariomycetes</taxon>
        <taxon>Sordariomycetidae</taxon>
        <taxon>Sordariales</taxon>
        <taxon>Lasiosphaeriaceae</taxon>
        <taxon>Bombardia</taxon>
    </lineage>
</organism>
<evidence type="ECO:0000313" key="2">
    <source>
        <dbReference type="Proteomes" id="UP001174934"/>
    </source>
</evidence>
<dbReference type="EMBL" id="JAULSR010000001">
    <property type="protein sequence ID" value="KAK0634431.1"/>
    <property type="molecule type" value="Genomic_DNA"/>
</dbReference>
<proteinExistence type="predicted"/>
<accession>A0AA40CD55</accession>
<name>A0AA40CD55_9PEZI</name>